<feature type="transmembrane region" description="Helical" evidence="8">
    <location>
        <begin position="6"/>
        <end position="28"/>
    </location>
</feature>
<name>A0A644ULE9_9ZZZZ</name>
<sequence length="190" mass="20266">MSWAELILLALGLCFDTFAVSLSSGMCLPQIPRLSFIRIVSTFAVVQSLFIFAGWLAGIGLQSLIVSVDHWIAFVILVYTGVKMIKDSLANPEEVCLDIRKPKVLITAAVATSIDALAVGVGLAMATLSLKDISVTASVIFVFTLLSSIAGIKWGRYVGVRAGKRAGVAGGIILIFIGFKILVEHLEILT</sequence>
<feature type="transmembrane region" description="Helical" evidence="8">
    <location>
        <begin position="103"/>
        <end position="127"/>
    </location>
</feature>
<dbReference type="GO" id="GO:0006811">
    <property type="term" value="P:monoatomic ion transport"/>
    <property type="evidence" value="ECO:0007669"/>
    <property type="project" value="UniProtKB-KW"/>
</dbReference>
<keyword evidence="5" id="KW-0406">Ion transport</keyword>
<evidence type="ECO:0000256" key="6">
    <source>
        <dbReference type="ARBA" id="ARBA00023136"/>
    </source>
</evidence>
<dbReference type="HAMAP" id="MF_01521">
    <property type="entry name" value="MntP_pump"/>
    <property type="match status" value="1"/>
</dbReference>
<dbReference type="AlphaFoldDB" id="A0A644ULE9"/>
<keyword evidence="4 8" id="KW-1133">Transmembrane helix</keyword>
<organism evidence="9">
    <name type="scientific">bioreactor metagenome</name>
    <dbReference type="NCBI Taxonomy" id="1076179"/>
    <lineage>
        <taxon>unclassified sequences</taxon>
        <taxon>metagenomes</taxon>
        <taxon>ecological metagenomes</taxon>
    </lineage>
</organism>
<dbReference type="InterPro" id="IPR022929">
    <property type="entry name" value="Put_MntP"/>
</dbReference>
<feature type="transmembrane region" description="Helical" evidence="8">
    <location>
        <begin position="35"/>
        <end position="57"/>
    </location>
</feature>
<feature type="transmembrane region" description="Helical" evidence="8">
    <location>
        <begin position="63"/>
        <end position="82"/>
    </location>
</feature>
<keyword evidence="3 8" id="KW-0812">Transmembrane</keyword>
<evidence type="ECO:0000256" key="8">
    <source>
        <dbReference type="SAM" id="Phobius"/>
    </source>
</evidence>
<dbReference type="InterPro" id="IPR003810">
    <property type="entry name" value="Mntp/YtaF"/>
</dbReference>
<gene>
    <name evidence="9" type="primary">mntP_11</name>
    <name evidence="9" type="ORF">SDC9_25745</name>
</gene>
<dbReference type="PANTHER" id="PTHR35529:SF1">
    <property type="entry name" value="MANGANESE EFFLUX PUMP MNTP-RELATED"/>
    <property type="match status" value="1"/>
</dbReference>
<comment type="caution">
    <text evidence="9">The sequence shown here is derived from an EMBL/GenBank/DDBJ whole genome shotgun (WGS) entry which is preliminary data.</text>
</comment>
<reference evidence="9" key="1">
    <citation type="submission" date="2019-08" db="EMBL/GenBank/DDBJ databases">
        <authorList>
            <person name="Kucharzyk K."/>
            <person name="Murdoch R.W."/>
            <person name="Higgins S."/>
            <person name="Loffler F."/>
        </authorList>
    </citation>
    <scope>NUCLEOTIDE SEQUENCE</scope>
</reference>
<evidence type="ECO:0000256" key="1">
    <source>
        <dbReference type="ARBA" id="ARBA00022448"/>
    </source>
</evidence>
<evidence type="ECO:0000256" key="3">
    <source>
        <dbReference type="ARBA" id="ARBA00022692"/>
    </source>
</evidence>
<dbReference type="Pfam" id="PF02659">
    <property type="entry name" value="Mntp"/>
    <property type="match status" value="1"/>
</dbReference>
<evidence type="ECO:0000256" key="4">
    <source>
        <dbReference type="ARBA" id="ARBA00022989"/>
    </source>
</evidence>
<accession>A0A644ULE9</accession>
<feature type="transmembrane region" description="Helical" evidence="8">
    <location>
        <begin position="133"/>
        <end position="154"/>
    </location>
</feature>
<keyword evidence="1" id="KW-0813">Transport</keyword>
<protein>
    <submittedName>
        <fullName evidence="9">Putative manganese efflux pump MntP</fullName>
    </submittedName>
</protein>
<evidence type="ECO:0000256" key="7">
    <source>
        <dbReference type="ARBA" id="ARBA00023211"/>
    </source>
</evidence>
<dbReference type="EMBL" id="VSSQ01000131">
    <property type="protein sequence ID" value="MPL79858.1"/>
    <property type="molecule type" value="Genomic_DNA"/>
</dbReference>
<evidence type="ECO:0000313" key="9">
    <source>
        <dbReference type="EMBL" id="MPL79858.1"/>
    </source>
</evidence>
<evidence type="ECO:0000256" key="2">
    <source>
        <dbReference type="ARBA" id="ARBA00022475"/>
    </source>
</evidence>
<keyword evidence="6 8" id="KW-0472">Membrane</keyword>
<evidence type="ECO:0000256" key="5">
    <source>
        <dbReference type="ARBA" id="ARBA00023065"/>
    </source>
</evidence>
<dbReference type="PANTHER" id="PTHR35529">
    <property type="entry name" value="MANGANESE EFFLUX PUMP MNTP-RELATED"/>
    <property type="match status" value="1"/>
</dbReference>
<keyword evidence="7" id="KW-0464">Manganese</keyword>
<feature type="transmembrane region" description="Helical" evidence="8">
    <location>
        <begin position="166"/>
        <end position="183"/>
    </location>
</feature>
<proteinExistence type="inferred from homology"/>
<keyword evidence="2" id="KW-1003">Cell membrane</keyword>